<evidence type="ECO:0000313" key="1">
    <source>
        <dbReference type="EMBL" id="KAG8535911.1"/>
    </source>
</evidence>
<sequence>MTSYFCFLALQASDPTVTLVTIDGKRRMKCRGSGVYRLPQVQWITARGEDLSHHGVMNITEPGDGRKLVESVLDYDVGEDVQVLCHIIEGKLKRSARAVISDGTHSVKVEL</sequence>
<keyword evidence="2" id="KW-1185">Reference proteome</keyword>
<gene>
    <name evidence="1" type="ORF">GDO81_027475</name>
</gene>
<name>A0AAV6YPG6_ENGPU</name>
<dbReference type="Gene3D" id="2.60.40.10">
    <property type="entry name" value="Immunoglobulins"/>
    <property type="match status" value="1"/>
</dbReference>
<dbReference type="EMBL" id="WNYA01054106">
    <property type="protein sequence ID" value="KAG8535911.1"/>
    <property type="molecule type" value="Genomic_DNA"/>
</dbReference>
<protein>
    <submittedName>
        <fullName evidence="1">Uncharacterized protein</fullName>
    </submittedName>
</protein>
<comment type="caution">
    <text evidence="1">The sequence shown here is derived from an EMBL/GenBank/DDBJ whole genome shotgun (WGS) entry which is preliminary data.</text>
</comment>
<proteinExistence type="predicted"/>
<evidence type="ECO:0000313" key="2">
    <source>
        <dbReference type="Proteomes" id="UP000824782"/>
    </source>
</evidence>
<organism evidence="1 2">
    <name type="scientific">Engystomops pustulosus</name>
    <name type="common">Tungara frog</name>
    <name type="synonym">Physalaemus pustulosus</name>
    <dbReference type="NCBI Taxonomy" id="76066"/>
    <lineage>
        <taxon>Eukaryota</taxon>
        <taxon>Metazoa</taxon>
        <taxon>Chordata</taxon>
        <taxon>Craniata</taxon>
        <taxon>Vertebrata</taxon>
        <taxon>Euteleostomi</taxon>
        <taxon>Amphibia</taxon>
        <taxon>Batrachia</taxon>
        <taxon>Anura</taxon>
        <taxon>Neobatrachia</taxon>
        <taxon>Hyloidea</taxon>
        <taxon>Leptodactylidae</taxon>
        <taxon>Leiuperinae</taxon>
        <taxon>Engystomops</taxon>
    </lineage>
</organism>
<reference evidence="1" key="1">
    <citation type="thesis" date="2020" institute="ProQuest LLC" country="789 East Eisenhower Parkway, Ann Arbor, MI, USA">
        <title>Comparative Genomics and Chromosome Evolution.</title>
        <authorList>
            <person name="Mudd A.B."/>
        </authorList>
    </citation>
    <scope>NUCLEOTIDE SEQUENCE</scope>
    <source>
        <strain evidence="1">237g6f4</strain>
        <tissue evidence="1">Blood</tissue>
    </source>
</reference>
<dbReference type="AlphaFoldDB" id="A0AAV6YPG6"/>
<dbReference type="InterPro" id="IPR013783">
    <property type="entry name" value="Ig-like_fold"/>
</dbReference>
<accession>A0AAV6YPG6</accession>
<dbReference type="Proteomes" id="UP000824782">
    <property type="component" value="Unassembled WGS sequence"/>
</dbReference>